<organism evidence="5 6">
    <name type="scientific">Eubacterium maltosivorans</name>
    <dbReference type="NCBI Taxonomy" id="2041044"/>
    <lineage>
        <taxon>Bacteria</taxon>
        <taxon>Bacillati</taxon>
        <taxon>Bacillota</taxon>
        <taxon>Clostridia</taxon>
        <taxon>Eubacteriales</taxon>
        <taxon>Eubacteriaceae</taxon>
        <taxon>Eubacterium</taxon>
    </lineage>
</organism>
<dbReference type="CDD" id="cd01335">
    <property type="entry name" value="Radical_SAM"/>
    <property type="match status" value="1"/>
</dbReference>
<dbReference type="InterPro" id="IPR040086">
    <property type="entry name" value="MJ0683-like"/>
</dbReference>
<protein>
    <submittedName>
        <fullName evidence="5">Radical SAM protein</fullName>
    </submittedName>
</protein>
<dbReference type="SFLD" id="SFLDS00029">
    <property type="entry name" value="Radical_SAM"/>
    <property type="match status" value="1"/>
</dbReference>
<dbReference type="KEGG" id="emt:CPZ25_019855"/>
<keyword evidence="3" id="KW-0411">Iron-sulfur</keyword>
<name>A0A4P9CCV1_EUBML</name>
<evidence type="ECO:0000259" key="4">
    <source>
        <dbReference type="Pfam" id="PF04055"/>
    </source>
</evidence>
<accession>A0A4P9CCV1</accession>
<dbReference type="AlphaFoldDB" id="A0A4P9CCV1"/>
<evidence type="ECO:0000256" key="1">
    <source>
        <dbReference type="ARBA" id="ARBA00022723"/>
    </source>
</evidence>
<dbReference type="RefSeq" id="WP_096920599.1">
    <property type="nucleotide sequence ID" value="NZ_CP029487.1"/>
</dbReference>
<dbReference type="SFLD" id="SFLDG01084">
    <property type="entry name" value="Uncharacterised_Radical_SAM_Su"/>
    <property type="match status" value="1"/>
</dbReference>
<feature type="domain" description="Radical SAM core" evidence="4">
    <location>
        <begin position="25"/>
        <end position="187"/>
    </location>
</feature>
<keyword evidence="2" id="KW-0408">Iron</keyword>
<dbReference type="EMBL" id="CP029487">
    <property type="protein sequence ID" value="QCT73477.1"/>
    <property type="molecule type" value="Genomic_DNA"/>
</dbReference>
<dbReference type="GO" id="GO:0051536">
    <property type="term" value="F:iron-sulfur cluster binding"/>
    <property type="evidence" value="ECO:0007669"/>
    <property type="project" value="UniProtKB-KW"/>
</dbReference>
<evidence type="ECO:0000256" key="2">
    <source>
        <dbReference type="ARBA" id="ARBA00023004"/>
    </source>
</evidence>
<dbReference type="PANTHER" id="PTHR43432:SF5">
    <property type="entry name" value="ELP3_MIAA_NIFB-LIKE RADICAL SAM CORE DOMAIN-CONTAINING PROTEIN"/>
    <property type="match status" value="1"/>
</dbReference>
<dbReference type="Pfam" id="PF04055">
    <property type="entry name" value="Radical_SAM"/>
    <property type="match status" value="1"/>
</dbReference>
<gene>
    <name evidence="5" type="ORF">CPZ25_019855</name>
</gene>
<sequence>METIPAKILVTKNKNTAWFGTEYSMNIYRGCCHGCIYCDSRSECYQNTDFDTVKKKKDALRLIARDLKSKKKKGVVSTGAMSDPYNTFERRECLTREALKLIDHYGFGVAIATKGSLVTRDIDLLSRIQSHSPVICKVTITAADDALSGIVEPGAPPSSKRFEAVRALSDAGIYTGILLMPVLPFIEDNTDNIQSIVEQGAKCGARFIYPGFGVTLRDVQRDYYFSQLDQHFPGLRQKYMRRYGNDYSCGASRAHELYTFLENVCGQAGLNFRMKDIIKDYKGRYQCEQLSFLR</sequence>
<evidence type="ECO:0000313" key="6">
    <source>
        <dbReference type="Proteomes" id="UP000218387"/>
    </source>
</evidence>
<dbReference type="InterPro" id="IPR058240">
    <property type="entry name" value="rSAM_sf"/>
</dbReference>
<dbReference type="PANTHER" id="PTHR43432">
    <property type="entry name" value="SLR0285 PROTEIN"/>
    <property type="match status" value="1"/>
</dbReference>
<reference evidence="5 6" key="1">
    <citation type="submission" date="2018-05" db="EMBL/GenBank/DDBJ databases">
        <title>Genome comparison of Eubacterium sp.</title>
        <authorList>
            <person name="Feng Y."/>
            <person name="Sanchez-Andrea I."/>
            <person name="Stams A.J.M."/>
            <person name="De Vos W.M."/>
        </authorList>
    </citation>
    <scope>NUCLEOTIDE SEQUENCE [LARGE SCALE GENOMIC DNA]</scope>
    <source>
        <strain evidence="5 6">YI</strain>
    </source>
</reference>
<dbReference type="SUPFAM" id="SSF102114">
    <property type="entry name" value="Radical SAM enzymes"/>
    <property type="match status" value="1"/>
</dbReference>
<dbReference type="InterPro" id="IPR007197">
    <property type="entry name" value="rSAM"/>
</dbReference>
<dbReference type="Proteomes" id="UP000218387">
    <property type="component" value="Chromosome"/>
</dbReference>
<keyword evidence="6" id="KW-1185">Reference proteome</keyword>
<keyword evidence="1" id="KW-0479">Metal-binding</keyword>
<evidence type="ECO:0000256" key="3">
    <source>
        <dbReference type="ARBA" id="ARBA00023014"/>
    </source>
</evidence>
<dbReference type="Gene3D" id="3.80.30.30">
    <property type="match status" value="1"/>
</dbReference>
<proteinExistence type="predicted"/>
<dbReference type="GO" id="GO:0046872">
    <property type="term" value="F:metal ion binding"/>
    <property type="evidence" value="ECO:0007669"/>
    <property type="project" value="UniProtKB-KW"/>
</dbReference>
<evidence type="ECO:0000313" key="5">
    <source>
        <dbReference type="EMBL" id="QCT73477.1"/>
    </source>
</evidence>
<dbReference type="GO" id="GO:0003824">
    <property type="term" value="F:catalytic activity"/>
    <property type="evidence" value="ECO:0007669"/>
    <property type="project" value="InterPro"/>
</dbReference>